<dbReference type="RefSeq" id="WP_217848582.1">
    <property type="nucleotide sequence ID" value="NZ_CP077073.1"/>
</dbReference>
<accession>A0ABX8M704</accession>
<sequence>MLSSFVERVFSGVSGDVRGCVGYSETEMSAIARLYDISVTGQLSDFLSVMGRSDGGWLGDSIIQLYRPAWRVREHLLFQEVFLADLRECGGKKYLNRPFVFSFISDSQYYFVQSGLGDQVFHYDSNEESVCSLSYDLRGFLNCLLMQLSGERSLATSGDLLKI</sequence>
<protein>
    <submittedName>
        <fullName evidence="1">SMI1/KNR4 family protein</fullName>
    </submittedName>
</protein>
<organism evidence="1 2">
    <name type="scientific">Pseudomonas muyukensis</name>
    <dbReference type="NCBI Taxonomy" id="2842357"/>
    <lineage>
        <taxon>Bacteria</taxon>
        <taxon>Pseudomonadati</taxon>
        <taxon>Pseudomonadota</taxon>
        <taxon>Gammaproteobacteria</taxon>
        <taxon>Pseudomonadales</taxon>
        <taxon>Pseudomonadaceae</taxon>
        <taxon>Pseudomonas</taxon>
    </lineage>
</organism>
<proteinExistence type="predicted"/>
<dbReference type="EMBL" id="CP077073">
    <property type="protein sequence ID" value="QXH34166.1"/>
    <property type="molecule type" value="Genomic_DNA"/>
</dbReference>
<gene>
    <name evidence="1" type="ORF">KSS95_18660</name>
</gene>
<dbReference type="Proteomes" id="UP001047646">
    <property type="component" value="Chromosome"/>
</dbReference>
<evidence type="ECO:0000313" key="2">
    <source>
        <dbReference type="Proteomes" id="UP001047646"/>
    </source>
</evidence>
<reference evidence="1" key="1">
    <citation type="journal article" date="2021" name="Microorganisms">
        <title>The Ever-Expanding Pseudomonas Genus: Description of 43 New Species and Partition of the Pseudomonas putida Group.</title>
        <authorList>
            <person name="Girard L."/>
            <person name="Lood C."/>
            <person name="Hofte M."/>
            <person name="Vandamme P."/>
            <person name="Rokni-Zadeh H."/>
            <person name="van Noort V."/>
            <person name="Lavigne R."/>
            <person name="De Mot R."/>
        </authorList>
    </citation>
    <scope>NUCLEOTIDE SEQUENCE</scope>
    <source>
        <strain evidence="1">COW39</strain>
    </source>
</reference>
<name>A0ABX8M704_9PSED</name>
<keyword evidence="2" id="KW-1185">Reference proteome</keyword>
<evidence type="ECO:0000313" key="1">
    <source>
        <dbReference type="EMBL" id="QXH34166.1"/>
    </source>
</evidence>